<dbReference type="AlphaFoldDB" id="E0VMG5"/>
<dbReference type="InterPro" id="IPR015943">
    <property type="entry name" value="WD40/YVTN_repeat-like_dom_sf"/>
</dbReference>
<dbReference type="InterPro" id="IPR036047">
    <property type="entry name" value="F-box-like_dom_sf"/>
</dbReference>
<gene>
    <name evidence="6" type="primary">8235811</name>
    <name evidence="5" type="ORF">Phum_PHUM308900</name>
</gene>
<dbReference type="GeneID" id="8235811"/>
<dbReference type="EnsemblMetazoa" id="PHUM308900-RA">
    <property type="protein sequence ID" value="PHUM308900-PA"/>
    <property type="gene ID" value="PHUM308900"/>
</dbReference>
<dbReference type="KEGG" id="phu:Phum_PHUM308900"/>
<dbReference type="InterPro" id="IPR001680">
    <property type="entry name" value="WD40_rpt"/>
</dbReference>
<dbReference type="PROSITE" id="PS50082">
    <property type="entry name" value="WD_REPEATS_2"/>
    <property type="match status" value="1"/>
</dbReference>
<dbReference type="OrthoDB" id="2305498at2759"/>
<dbReference type="PANTHER" id="PTHR22847:SF637">
    <property type="entry name" value="WD REPEAT DOMAIN 5B"/>
    <property type="match status" value="1"/>
</dbReference>
<dbReference type="RefSeq" id="XP_002427309.1">
    <property type="nucleotide sequence ID" value="XM_002427264.1"/>
</dbReference>
<accession>E0VMG5</accession>
<dbReference type="EMBL" id="DS235307">
    <property type="protein sequence ID" value="EEB14571.1"/>
    <property type="molecule type" value="Genomic_DNA"/>
</dbReference>
<dbReference type="SMART" id="SM00320">
    <property type="entry name" value="WD40"/>
    <property type="match status" value="5"/>
</dbReference>
<dbReference type="VEuPathDB" id="VectorBase:PHUM308900"/>
<dbReference type="EMBL" id="AAZO01003585">
    <property type="status" value="NOT_ANNOTATED_CDS"/>
    <property type="molecule type" value="Genomic_DNA"/>
</dbReference>
<dbReference type="GO" id="GO:1990234">
    <property type="term" value="C:transferase complex"/>
    <property type="evidence" value="ECO:0007669"/>
    <property type="project" value="UniProtKB-ARBA"/>
</dbReference>
<dbReference type="HOGENOM" id="CLU_034344_0_0_1"/>
<evidence type="ECO:0000313" key="7">
    <source>
        <dbReference type="Proteomes" id="UP000009046"/>
    </source>
</evidence>
<dbReference type="Pfam" id="PF12937">
    <property type="entry name" value="F-box-like"/>
    <property type="match status" value="1"/>
</dbReference>
<dbReference type="Proteomes" id="UP000009046">
    <property type="component" value="Unassembled WGS sequence"/>
</dbReference>
<reference evidence="6" key="3">
    <citation type="submission" date="2020-05" db="UniProtKB">
        <authorList>
            <consortium name="EnsemblMetazoa"/>
        </authorList>
    </citation>
    <scope>IDENTIFICATION</scope>
    <source>
        <strain evidence="6">USDA</strain>
    </source>
</reference>
<dbReference type="PANTHER" id="PTHR22847">
    <property type="entry name" value="WD40 REPEAT PROTEIN"/>
    <property type="match status" value="1"/>
</dbReference>
<dbReference type="STRING" id="121224.E0VMG5"/>
<dbReference type="SUPFAM" id="SSF50978">
    <property type="entry name" value="WD40 repeat-like"/>
    <property type="match status" value="1"/>
</dbReference>
<dbReference type="InterPro" id="IPR036322">
    <property type="entry name" value="WD40_repeat_dom_sf"/>
</dbReference>
<evidence type="ECO:0000313" key="6">
    <source>
        <dbReference type="EnsemblMetazoa" id="PHUM308900-PA"/>
    </source>
</evidence>
<keyword evidence="1 3" id="KW-0853">WD repeat</keyword>
<feature type="repeat" description="WD" evidence="3">
    <location>
        <begin position="269"/>
        <end position="308"/>
    </location>
</feature>
<dbReference type="InterPro" id="IPR001810">
    <property type="entry name" value="F-box_dom"/>
</dbReference>
<dbReference type="Pfam" id="PF00400">
    <property type="entry name" value="WD40"/>
    <property type="match status" value="4"/>
</dbReference>
<evidence type="ECO:0000313" key="5">
    <source>
        <dbReference type="EMBL" id="EEB14571.1"/>
    </source>
</evidence>
<protein>
    <submittedName>
        <fullName evidence="5 6">WD-repeat protein, putative</fullName>
    </submittedName>
</protein>
<reference evidence="5" key="2">
    <citation type="submission" date="2007-04" db="EMBL/GenBank/DDBJ databases">
        <title>The genome of the human body louse.</title>
        <authorList>
            <consortium name="The Human Body Louse Genome Consortium"/>
            <person name="Kirkness E."/>
            <person name="Walenz B."/>
            <person name="Hass B."/>
            <person name="Bruggner R."/>
            <person name="Strausberg R."/>
        </authorList>
    </citation>
    <scope>NUCLEOTIDE SEQUENCE</scope>
    <source>
        <strain evidence="5">USDA</strain>
    </source>
</reference>
<evidence type="ECO:0000256" key="2">
    <source>
        <dbReference type="ARBA" id="ARBA00022737"/>
    </source>
</evidence>
<dbReference type="OMA" id="NGWIWDL"/>
<keyword evidence="7" id="KW-1185">Reference proteome</keyword>
<dbReference type="SUPFAM" id="SSF81383">
    <property type="entry name" value="F-box domain"/>
    <property type="match status" value="1"/>
</dbReference>
<evidence type="ECO:0000256" key="1">
    <source>
        <dbReference type="ARBA" id="ARBA00022574"/>
    </source>
</evidence>
<dbReference type="Gene3D" id="1.20.1280.50">
    <property type="match status" value="1"/>
</dbReference>
<name>E0VMG5_PEDHC</name>
<dbReference type="eggNOG" id="KOG0274">
    <property type="taxonomic scope" value="Eukaryota"/>
</dbReference>
<evidence type="ECO:0000259" key="4">
    <source>
        <dbReference type="PROSITE" id="PS50181"/>
    </source>
</evidence>
<dbReference type="Gene3D" id="2.130.10.10">
    <property type="entry name" value="YVTN repeat-like/Quinoprotein amine dehydrogenase"/>
    <property type="match status" value="2"/>
</dbReference>
<evidence type="ECO:0000256" key="3">
    <source>
        <dbReference type="PROSITE-ProRule" id="PRU00221"/>
    </source>
</evidence>
<sequence length="430" mass="48853">MLKWDNKYYEYSGYLKMFQGMETDLDGSISVSHHELDKKSDDSYEFSFFDRLPIEIFLHICSFLEVKDMVLTLSRVCRRFHSILGDETIWKCWIAKRFCSRYPISPVDTDFNWRGACFDIEREWKLWENKDQNIKYINVNDVHISSCDAVLFINSGTHCITGSRDRSMVLWKPLLMTERPYQFTHHQVAHEGWIWRLIYVDNLLYSCSWDNTVKSWSLEASSFQHISTFSCATPALALTSLNKLIVAGDYGKTVYAFDPRANKEPQFTYVAHSRAILNLGSNDTDIISGSEDRSIVIWDSRNKSVKERIELSKISYPSSLEVDGKNIYVGDSKGPIHVYSTQNGKTSLISDFEIGHTKAVSIIKCGRGYLITGSLDGTIKISLPTSPPQAIATVRSVGGQVGGLDYCNGMLAAGSANCVEFWISKELFDN</sequence>
<dbReference type="PROSITE" id="PS50181">
    <property type="entry name" value="FBOX"/>
    <property type="match status" value="1"/>
</dbReference>
<feature type="domain" description="F-box" evidence="4">
    <location>
        <begin position="46"/>
        <end position="93"/>
    </location>
</feature>
<dbReference type="SMART" id="SM00256">
    <property type="entry name" value="FBOX"/>
    <property type="match status" value="1"/>
</dbReference>
<keyword evidence="2" id="KW-0677">Repeat</keyword>
<reference evidence="5" key="1">
    <citation type="submission" date="2007-04" db="EMBL/GenBank/DDBJ databases">
        <title>Annotation of Pediculus humanus corporis strain USDA.</title>
        <authorList>
            <person name="Kirkness E."/>
            <person name="Hannick L."/>
            <person name="Hass B."/>
            <person name="Bruggner R."/>
            <person name="Lawson D."/>
            <person name="Bidwell S."/>
            <person name="Joardar V."/>
            <person name="Caler E."/>
            <person name="Walenz B."/>
            <person name="Inman J."/>
            <person name="Schobel S."/>
            <person name="Galinsky K."/>
            <person name="Amedeo P."/>
            <person name="Strausberg R."/>
        </authorList>
    </citation>
    <scope>NUCLEOTIDE SEQUENCE</scope>
    <source>
        <strain evidence="5">USDA</strain>
    </source>
</reference>
<dbReference type="CTD" id="8235811"/>
<dbReference type="InParanoid" id="E0VMG5"/>
<proteinExistence type="predicted"/>
<organism>
    <name type="scientific">Pediculus humanus subsp. corporis</name>
    <name type="common">Body louse</name>
    <dbReference type="NCBI Taxonomy" id="121224"/>
    <lineage>
        <taxon>Eukaryota</taxon>
        <taxon>Metazoa</taxon>
        <taxon>Ecdysozoa</taxon>
        <taxon>Arthropoda</taxon>
        <taxon>Hexapoda</taxon>
        <taxon>Insecta</taxon>
        <taxon>Pterygota</taxon>
        <taxon>Neoptera</taxon>
        <taxon>Paraneoptera</taxon>
        <taxon>Psocodea</taxon>
        <taxon>Troctomorpha</taxon>
        <taxon>Phthiraptera</taxon>
        <taxon>Anoplura</taxon>
        <taxon>Pediculidae</taxon>
        <taxon>Pediculus</taxon>
    </lineage>
</organism>